<organism evidence="1">
    <name type="scientific">invertebrate metagenome</name>
    <dbReference type="NCBI Taxonomy" id="1711999"/>
    <lineage>
        <taxon>unclassified sequences</taxon>
        <taxon>metagenomes</taxon>
        <taxon>organismal metagenomes</taxon>
    </lineage>
</organism>
<reference evidence="1" key="1">
    <citation type="submission" date="2018-10" db="EMBL/GenBank/DDBJ databases">
        <authorList>
            <person name="Gruber-Vodicka H."/>
            <person name="Jaeckle O."/>
        </authorList>
    </citation>
    <scope>NUCLEOTIDE SEQUENCE</scope>
</reference>
<keyword evidence="1" id="KW-0131">Cell cycle</keyword>
<dbReference type="AlphaFoldDB" id="A0A484H7W5"/>
<dbReference type="Pfam" id="PF01722">
    <property type="entry name" value="BolA"/>
    <property type="match status" value="1"/>
</dbReference>
<dbReference type="EMBL" id="LR026963">
    <property type="protein sequence ID" value="VBB69730.1"/>
    <property type="molecule type" value="Genomic_DNA"/>
</dbReference>
<name>A0A484H7W5_9ZZZZ</name>
<proteinExistence type="predicted"/>
<dbReference type="GO" id="GO:0051301">
    <property type="term" value="P:cell division"/>
    <property type="evidence" value="ECO:0007669"/>
    <property type="project" value="UniProtKB-KW"/>
</dbReference>
<dbReference type="InterPro" id="IPR002634">
    <property type="entry name" value="BolA"/>
</dbReference>
<dbReference type="GO" id="GO:0016226">
    <property type="term" value="P:iron-sulfur cluster assembly"/>
    <property type="evidence" value="ECO:0007669"/>
    <property type="project" value="TreeGrafter"/>
</dbReference>
<dbReference type="PIRSF" id="PIRSF003113">
    <property type="entry name" value="BolA"/>
    <property type="match status" value="1"/>
</dbReference>
<dbReference type="PANTHER" id="PTHR46230:SF7">
    <property type="entry name" value="BOLA-LIKE PROTEIN 1"/>
    <property type="match status" value="1"/>
</dbReference>
<protein>
    <submittedName>
        <fullName evidence="1">Cell division protein BolA</fullName>
    </submittedName>
</protein>
<dbReference type="InterPro" id="IPR036065">
    <property type="entry name" value="BolA-like_sf"/>
</dbReference>
<sequence>MRVFDRIEQKLTTALAPSYLSIIDESDRHHGHADGDSRGESHFRLVIVSERFNGMPQIARQRMIYDLLRSELHDQIHALSMQTLTPDEESIVRTSRAL</sequence>
<dbReference type="PANTHER" id="PTHR46230">
    <property type="match status" value="1"/>
</dbReference>
<accession>A0A484H7W5</accession>
<evidence type="ECO:0000313" key="1">
    <source>
        <dbReference type="EMBL" id="VBB69730.1"/>
    </source>
</evidence>
<keyword evidence="1" id="KW-0132">Cell division</keyword>
<gene>
    <name evidence="1" type="ORF">RIEGSTA812A_PEG_1203</name>
</gene>
<dbReference type="Gene3D" id="3.30.300.90">
    <property type="entry name" value="BolA-like"/>
    <property type="match status" value="1"/>
</dbReference>
<dbReference type="SUPFAM" id="SSF82657">
    <property type="entry name" value="BolA-like"/>
    <property type="match status" value="1"/>
</dbReference>